<evidence type="ECO:0000259" key="4">
    <source>
        <dbReference type="PROSITE" id="PS50887"/>
    </source>
</evidence>
<gene>
    <name evidence="5" type="ORF">TEK04_14030</name>
</gene>
<evidence type="ECO:0000259" key="3">
    <source>
        <dbReference type="PROSITE" id="PS50883"/>
    </source>
</evidence>
<dbReference type="PROSITE" id="PS50887">
    <property type="entry name" value="GGDEF"/>
    <property type="match status" value="1"/>
</dbReference>
<dbReference type="SUPFAM" id="SSF141868">
    <property type="entry name" value="EAL domain-like"/>
    <property type="match status" value="1"/>
</dbReference>
<dbReference type="InterPro" id="IPR001633">
    <property type="entry name" value="EAL_dom"/>
</dbReference>
<dbReference type="SMART" id="SM00267">
    <property type="entry name" value="GGDEF"/>
    <property type="match status" value="1"/>
</dbReference>
<accession>A0ABU8DVZ9</accession>
<evidence type="ECO:0000313" key="5">
    <source>
        <dbReference type="EMBL" id="MEI4272843.1"/>
    </source>
</evidence>
<dbReference type="Proteomes" id="UP001361570">
    <property type="component" value="Unassembled WGS sequence"/>
</dbReference>
<dbReference type="CDD" id="cd00130">
    <property type="entry name" value="PAS"/>
    <property type="match status" value="1"/>
</dbReference>
<dbReference type="InterPro" id="IPR013767">
    <property type="entry name" value="PAS_fold"/>
</dbReference>
<dbReference type="InterPro" id="IPR029787">
    <property type="entry name" value="Nucleotide_cyclase"/>
</dbReference>
<dbReference type="Gene3D" id="3.30.70.270">
    <property type="match status" value="1"/>
</dbReference>
<feature type="transmembrane region" description="Helical" evidence="1">
    <location>
        <begin position="166"/>
        <end position="186"/>
    </location>
</feature>
<dbReference type="InterPro" id="IPR000160">
    <property type="entry name" value="GGDEF_dom"/>
</dbReference>
<feature type="domain" description="GGDEF" evidence="4">
    <location>
        <begin position="493"/>
        <end position="620"/>
    </location>
</feature>
<dbReference type="Pfam" id="PF00990">
    <property type="entry name" value="GGDEF"/>
    <property type="match status" value="1"/>
</dbReference>
<name>A0ABU8DVZ9_9ACTN</name>
<comment type="caution">
    <text evidence="5">The sequence shown here is derived from an EMBL/GenBank/DDBJ whole genome shotgun (WGS) entry which is preliminary data.</text>
</comment>
<dbReference type="PANTHER" id="PTHR44757:SF2">
    <property type="entry name" value="BIOFILM ARCHITECTURE MAINTENANCE PROTEIN MBAA"/>
    <property type="match status" value="1"/>
</dbReference>
<keyword evidence="1" id="KW-1133">Transmembrane helix</keyword>
<dbReference type="SMART" id="SM00052">
    <property type="entry name" value="EAL"/>
    <property type="match status" value="1"/>
</dbReference>
<feature type="domain" description="PAS" evidence="2">
    <location>
        <begin position="326"/>
        <end position="385"/>
    </location>
</feature>
<reference evidence="5 6" key="1">
    <citation type="submission" date="2024-03" db="EMBL/GenBank/DDBJ databases">
        <title>Draft genome sequence of Klenkia sp. LSe6-5.</title>
        <authorList>
            <person name="Duangmal K."/>
            <person name="Chantavorakit T."/>
        </authorList>
    </citation>
    <scope>NUCLEOTIDE SEQUENCE [LARGE SCALE GENOMIC DNA]</scope>
    <source>
        <strain evidence="5 6">LSe6-5</strain>
    </source>
</reference>
<dbReference type="InterPro" id="IPR043128">
    <property type="entry name" value="Rev_trsase/Diguanyl_cyclase"/>
</dbReference>
<keyword evidence="6" id="KW-1185">Reference proteome</keyword>
<feature type="transmembrane region" description="Helical" evidence="1">
    <location>
        <begin position="131"/>
        <end position="154"/>
    </location>
</feature>
<evidence type="ECO:0000259" key="2">
    <source>
        <dbReference type="PROSITE" id="PS50112"/>
    </source>
</evidence>
<dbReference type="PROSITE" id="PS50112">
    <property type="entry name" value="PAS"/>
    <property type="match status" value="1"/>
</dbReference>
<dbReference type="Pfam" id="PF00563">
    <property type="entry name" value="EAL"/>
    <property type="match status" value="1"/>
</dbReference>
<dbReference type="Gene3D" id="3.20.20.450">
    <property type="entry name" value="EAL domain"/>
    <property type="match status" value="1"/>
</dbReference>
<evidence type="ECO:0000313" key="6">
    <source>
        <dbReference type="Proteomes" id="UP001361570"/>
    </source>
</evidence>
<dbReference type="Pfam" id="PF00989">
    <property type="entry name" value="PAS"/>
    <property type="match status" value="1"/>
</dbReference>
<dbReference type="InterPro" id="IPR035919">
    <property type="entry name" value="EAL_sf"/>
</dbReference>
<feature type="transmembrane region" description="Helical" evidence="1">
    <location>
        <begin position="99"/>
        <end position="119"/>
    </location>
</feature>
<dbReference type="InterPro" id="IPR035965">
    <property type="entry name" value="PAS-like_dom_sf"/>
</dbReference>
<dbReference type="CDD" id="cd01948">
    <property type="entry name" value="EAL"/>
    <property type="match status" value="1"/>
</dbReference>
<feature type="transmembrane region" description="Helical" evidence="1">
    <location>
        <begin position="292"/>
        <end position="313"/>
    </location>
</feature>
<feature type="transmembrane region" description="Helical" evidence="1">
    <location>
        <begin position="73"/>
        <end position="93"/>
    </location>
</feature>
<feature type="transmembrane region" description="Helical" evidence="1">
    <location>
        <begin position="43"/>
        <end position="61"/>
    </location>
</feature>
<dbReference type="InterPro" id="IPR052155">
    <property type="entry name" value="Biofilm_reg_signaling"/>
</dbReference>
<dbReference type="RefSeq" id="WP_336404968.1">
    <property type="nucleotide sequence ID" value="NZ_JBAPLU010000014.1"/>
</dbReference>
<protein>
    <submittedName>
        <fullName evidence="5">EAL domain-containing protein</fullName>
    </submittedName>
</protein>
<keyword evidence="1" id="KW-0812">Transmembrane</keyword>
<feature type="transmembrane region" description="Helical" evidence="1">
    <location>
        <begin position="20"/>
        <end position="37"/>
    </location>
</feature>
<dbReference type="InterPro" id="IPR000014">
    <property type="entry name" value="PAS"/>
</dbReference>
<feature type="domain" description="EAL" evidence="3">
    <location>
        <begin position="629"/>
        <end position="879"/>
    </location>
</feature>
<dbReference type="SUPFAM" id="SSF55785">
    <property type="entry name" value="PYP-like sensor domain (PAS domain)"/>
    <property type="match status" value="1"/>
</dbReference>
<dbReference type="PROSITE" id="PS50883">
    <property type="entry name" value="EAL"/>
    <property type="match status" value="1"/>
</dbReference>
<organism evidence="5 6">
    <name type="scientific">Klenkia sesuvii</name>
    <dbReference type="NCBI Taxonomy" id="3103137"/>
    <lineage>
        <taxon>Bacteria</taxon>
        <taxon>Bacillati</taxon>
        <taxon>Actinomycetota</taxon>
        <taxon>Actinomycetes</taxon>
        <taxon>Geodermatophilales</taxon>
        <taxon>Geodermatophilaceae</taxon>
        <taxon>Klenkia</taxon>
    </lineage>
</organism>
<keyword evidence="1" id="KW-0472">Membrane</keyword>
<dbReference type="EMBL" id="JBAPLU010000014">
    <property type="protein sequence ID" value="MEI4272843.1"/>
    <property type="molecule type" value="Genomic_DNA"/>
</dbReference>
<evidence type="ECO:0000256" key="1">
    <source>
        <dbReference type="SAM" id="Phobius"/>
    </source>
</evidence>
<dbReference type="SMART" id="SM00091">
    <property type="entry name" value="PAS"/>
    <property type="match status" value="1"/>
</dbReference>
<dbReference type="SUPFAM" id="SSF55073">
    <property type="entry name" value="Nucleotide cyclase"/>
    <property type="match status" value="1"/>
</dbReference>
<feature type="transmembrane region" description="Helical" evidence="1">
    <location>
        <begin position="228"/>
        <end position="247"/>
    </location>
</feature>
<feature type="transmembrane region" description="Helical" evidence="1">
    <location>
        <begin position="259"/>
        <end position="286"/>
    </location>
</feature>
<dbReference type="Gene3D" id="3.30.450.20">
    <property type="entry name" value="PAS domain"/>
    <property type="match status" value="1"/>
</dbReference>
<proteinExistence type="predicted"/>
<sequence length="899" mass="94816">MTPRPTAPAPRVPVRPRSVAGAGALLGAGTVVTAFLPNPWDDLGVGACAVLAFAGALLVGVPAGRRSAHPAVWGRFVAALFVAGTGAFVALHVPGSTVPMTVGALPGMLLTVPAGLRLLPARVRQRVRSQLVTSLLLFLVGCMLCELAVFELVARRRLGVDSVFDVSLVCLGATLALTVAIGLLVVSATSGGLRRVAALALTSQSCIGVALVLMAFSDEQRASTPPLVATTVCAITGLTLLVTAAQLDRAPCTPVGEDTAPGLVTAVLPHLTATCGGLLLLVGVLVSGRLGVAQAVLAAVGLLLLTAHQALTWREGQEMTSRLQRSEAYFRTVVRAAVDPVIILDESLAITWSSPAFTALLGRGPERLVGADVRVAVHPDDRPALTTGLLAPQHEEDRDGRQVTARVRHDDGRWRLLQARVRDLRDDPDVGALVLYCRDITRDAAGDVTGDAAREDGTPAWTGTALGATDATTGLPDRSALVAQLADLARTRTPAALVGLRVSGLADTHRGAAAPPEVLLDLAGRFSRVLRTDDQLYRTGPQEFAVLLTGSTSDAESLAHRLVGTVPADLPLHGLRLSASAGTTSLDDGDTEPVQVLRRAAMAVESARAAGPGRVRRHSVASLIAQNRRDALRADLALALERDELRLVHQPVVDLALQRASSVEALIRWQHPTWGAVSPAEFIPLAEESTAVVELGRWALRTATTQVAALQRPDLAVAVNVAARHVRSGHLLADVRDALDRSGLPARRLTLELTESVLLDDAHVTDELAALRRLGVRIAVDDFGTGWSSLAYLVGLPIDVLKMDRQFLASLGDDPRRQALCRSVLHLGTSLGLDVVVEGVETARELQLLRGMGHRFVQGFLLARPTEVDVLDRVLDDVPFALTDAGDCSVDRVGHGVVR</sequence>
<dbReference type="PANTHER" id="PTHR44757">
    <property type="entry name" value="DIGUANYLATE CYCLASE DGCP"/>
    <property type="match status" value="1"/>
</dbReference>
<dbReference type="NCBIfam" id="TIGR00229">
    <property type="entry name" value="sensory_box"/>
    <property type="match status" value="1"/>
</dbReference>